<dbReference type="SMART" id="SM01220">
    <property type="entry name" value="FSA_C"/>
    <property type="match status" value="1"/>
</dbReference>
<dbReference type="Pfam" id="PF25040">
    <property type="entry name" value="BLTP1_C"/>
    <property type="match status" value="5"/>
</dbReference>
<accession>A0A914YI24</accession>
<dbReference type="Pfam" id="PF25039">
    <property type="entry name" value="BLTP1_M"/>
    <property type="match status" value="1"/>
</dbReference>
<feature type="compositionally biased region" description="Low complexity" evidence="1">
    <location>
        <begin position="2401"/>
        <end position="2416"/>
    </location>
</feature>
<dbReference type="PANTHER" id="PTHR31640:SF1">
    <property type="entry name" value="BRIDGE-LIKE LIPID TRANSFER PROTEIN FAMILY MEMBER 1"/>
    <property type="match status" value="1"/>
</dbReference>
<dbReference type="Pfam" id="PF20413">
    <property type="entry name" value="BLTP1_N"/>
    <property type="match status" value="2"/>
</dbReference>
<feature type="region of interest" description="Disordered" evidence="1">
    <location>
        <begin position="2369"/>
        <end position="2416"/>
    </location>
</feature>
<protein>
    <submittedName>
        <fullName evidence="4">Bridge-like lipid transfer protein family member 1 C-terminal domain-containing protein</fullName>
    </submittedName>
</protein>
<feature type="region of interest" description="Disordered" evidence="1">
    <location>
        <begin position="2673"/>
        <end position="2740"/>
    </location>
</feature>
<dbReference type="PANTHER" id="PTHR31640">
    <property type="entry name" value="TRANSMEMBRANE PROTEIN KIAA1109"/>
    <property type="match status" value="1"/>
</dbReference>
<evidence type="ECO:0000259" key="2">
    <source>
        <dbReference type="SMART" id="SM01220"/>
    </source>
</evidence>
<feature type="compositionally biased region" description="Basic and acidic residues" evidence="1">
    <location>
        <begin position="1451"/>
        <end position="1465"/>
    </location>
</feature>
<feature type="compositionally biased region" description="Polar residues" evidence="1">
    <location>
        <begin position="2370"/>
        <end position="2383"/>
    </location>
</feature>
<feature type="region of interest" description="Disordered" evidence="1">
    <location>
        <begin position="1440"/>
        <end position="1523"/>
    </location>
</feature>
<dbReference type="InterPro" id="IPR056742">
    <property type="entry name" value="BLTP1_C"/>
</dbReference>
<feature type="compositionally biased region" description="Low complexity" evidence="1">
    <location>
        <begin position="3088"/>
        <end position="3111"/>
    </location>
</feature>
<dbReference type="GO" id="GO:0048488">
    <property type="term" value="P:synaptic vesicle endocytosis"/>
    <property type="evidence" value="ECO:0007669"/>
    <property type="project" value="TreeGrafter"/>
</dbReference>
<dbReference type="GO" id="GO:0098793">
    <property type="term" value="C:presynapse"/>
    <property type="evidence" value="ECO:0007669"/>
    <property type="project" value="GOC"/>
</dbReference>
<reference evidence="4" key="1">
    <citation type="submission" date="2022-11" db="UniProtKB">
        <authorList>
            <consortium name="WormBaseParasite"/>
        </authorList>
    </citation>
    <scope>IDENTIFICATION</scope>
</reference>
<feature type="region of interest" description="Disordered" evidence="1">
    <location>
        <begin position="3073"/>
        <end position="3111"/>
    </location>
</feature>
<feature type="domain" description="Bridge-like lipid transfer protein family member 1 C-terminal" evidence="2">
    <location>
        <begin position="3099"/>
        <end position="3715"/>
    </location>
</feature>
<dbReference type="InterPro" id="IPR047104">
    <property type="entry name" value="BLTP1_N"/>
</dbReference>
<sequence>MIKLDISSGRVICGNHLMPTSFATVFEDLKSRIFLSDASNKQDRFMLKAKTTMENVRVSLVKTTGYSGVVCEDPPRIIGDGFAILQSASIHFYYHQDLLGVNLTDVQSQNLDVPVWESIWRLDNNTVFSYGPWADKQRTVLWSFFFPSDYGTAPITDMPKKGQRRIYLQHDVRISLLKDAALDIWFMRTEELNSIHTGIKQGSSFEFNIPFITKEDGFSSNIKGCLLCIDSTTSLPLRNFLTCETLRFNFCCHYPRTYNHHQKWDVSLEFHKISMWIVWDHKRFFVDLINEWSSDSTSDLCSFVPYTVYVTLNVLDKFEVILLLNDKNWIDTSSSAGAENLLAAIVGTQLGASFALPFIDFAPIITPFDFEMNASDNLALRVKVPPQFATEPIFTALQNSAHYRNFMEKSSIAVGLSDEWIELYRTETIGLKCNFLFHPIPTKVVSDLPEKATNQWLPKLAQNPSELEPDKLKLVVEIGASEVFVSGLVVKMILDLKDNYFGYYDQISDVSNKPLHSARTKVQQQLSPEYYRPMSAELVVKIQNIRGHCLLHAQKMNSKISDICPIIFTEQIAVELKKHHGECLVQALLGPTVVYFPPSLVFPGVNDGWLSISAFQFRGHGLYSDVGVPWDVEIVEYGWLMELILGDLTSKIHPGQLIEVVQFLESTILLIMNSDEKLEVPDRLDLCQHFENIRLCRKSDLHITDVQGRKQNCESSEILKYKLVRVSVDSCNLLIVEDKAAIKIDTNKVHVCFCNAHAGSFCENVIVQVPLLKCKQLLLVPEKKLWLECGFAKIHEVSLDFRLPCPEAQLYVLEERKIFLTKHDKPQPRLYFLWEKGTKNCGCVGSTRFFAEKDKTGPQFIVTSTSDLAIPKIVASPGEQPGFFQSIIYPNAYGIQLSQTNILLSTTESSHTVNLAERKQSTTSTTSFHSVKSATSSPATSAYDYAAFLENYEIIFSIAGMPQLNELDDVSRWISKNRIKVKKISDGITDIQMMKKEAQTSTVSTPVGGPQGAGQLLQKAATTKKSNDFESITSDADWGKDFTAIYVRGKASDKVNVFFSPLALEATESMIKSINGFLKSLHPAYIVQSIYASCSSQNHAQPLTSTIIKKPETFFRTPSLHFRIIFPQLHIAAFQCDTSGDISSQHPFIHSVLLLSLEKSKLNSATTKPNDDRKISIELQLQQGHVQIMHIVENDRYDPVYNKIPVNYTTNWGDLAASKRVANDAKLKAIFDLHIPDISCRLAVCNLLKKNATTAHMDRLEVDIASIQIISVLGKPIVGDDRSNEASFYEVLAPSINAWIYNIFKFSKELSIVQEASDEWRDLTMIRLLAEALDWHDEQVPLPEKNSVLADVKLYHRHFSSCPSCKLMLILMKFITQKDNLCETDYYSRTTASARHFDSAKTRKLAMMALLSHWQTIICNQIQLADHNVADKYKCMPDTHLPPVDVSASPTDEKKLKDEKEKPNEMDTLLPAKNEGPKDAEKGASPSDVLKTDTPRAKPPISRGSTSNQFQPGHRRGASTATNMSVGANENQKLDLYHWVLNAHKEYKEKREASSTHAKKEVVEDVNAMELLLSVFFWSVFEERKLESSRLDSLPEIQFGLIYTLSLDEIKLDVIEKKLLLSPRNEMLVALTCHHLMNLEAFETSGKFCFENRLDDLQLKPIHTILNFNYESKITNIRIVVALASVSFINDITMTIISCQAAIEDISKAFKKSASKSPLVSPISIDPRTPSPAASPSTVTRTETTDWASGVLDKLYDYQRSPFNAQRQDLIQTKIQGQWHIKTVLLESVLTDLILSMNFMKIDCTHEHSRDDYSTLPKNPAKSPALASRRYSFAVTPSASTSKLNPKLDHGTISLKRASLIVSEHVGSNRGAVETRRILNCSLRESNVLFERTKESEKRMSIRNFLRITLGEIEGDLPMHAQSIHEVVLRHGPQLNEQLHRIVSQPQPFHPNLQHTVSINEEPITAATSMTSVLSSPEPLTVSSIGARKLLPAVNSSVGFSPMISKPPTGKHLRQPSIQPFTNPASTPIAIEFELNVTGLELNAMLLPSLKAKYRLEKAVATGMTGKSAKFSAEMFEHQFMFQVVKPATPGASTAPTAPIDTFTLPLPKIKAIGTFVSAEIAAAKSPELLHRYRNPLLTFRHGGYFDIELVIGKMEYVFSTDLLNQILFAEQSFRSELTFLLEKLSVERPRSINESSPFTETAPFLFNLNFHGDGEPWLQLTASTPSRTAIRFTVDGPNATVTNRLTLINVPEDNPAISESAVEPKTPDQLIFGKATVQVNVKLGQLFKTAMYEEAPEELSEVATFMTNISAQNEESSHMAPHNYVISLNRPILLLKSTALDKAILLWLNYRNVHNYWREERQKLLAQNRPKTTQKLSSTTSELKVINEQPISPQPKKSQTTTTATSSSTATTTAPTTTTVTDMNLNLSLSIQNGLYICVPLYSADLSDNLAALVISLQKSDVTVHIKKELACNANFDGFRISFIDNFDEHSLREPWMQDNSDTIPSNFFYFPHGSYKLCSSAYSPKSETESAKWYLSVKSEMKGMIIDFDPKIGKLMSLLAHTLSSLGSNDEGGEDYAPSEFSTALQPDVETSKHEDFLDDETSKEFRKVVGHENKVRWLERKLHEQSMLVADLNSYGASAPSIETERRKLRVLELMRFKEFRQTMLEKLKRKATAVGKGGDKNVDDTSTARLPSSSFLQTPTPGAVSKRGSIESHTGSNTEGEGNNEKESGNNKNVAAGNEESVDINIDVQVNIESGQCILRANPTFLNTGLTSNATQASLALSKRPSTRDLKAKAFAATHCITKLAIPSVDVKVFYTSNDATAATPDVIRSIFKEQIKQQKRAKNNCFYLALELASMPEETLVTPLLADFLEQVIEPLPESLFETAKPESDVSSEANTPGGVPIVAIDTSSLPLDVLFHMVVQSSTIRFEGQQQRASAADCLLKLPRLALMASTRKFNEQTSAVGGIYLSATLSAFSLNVYSPHQQATAHDALSLTLDKLSITASRTKIPSEEEKNKVQLVIVCNVGAANFNYDMRRLSELLTFPKPWYRKVLVRRLFFGDQSMPIRREASLSPSSELNTPTSNRISIIRSSTPKPPKSSSQRPQQSPSIEWAASCVFTMQWKELNVNAQMSNTMGNTTLHVRQGLLRGHLHISPKRYRDMAVTFKLLSSHLNAQGGAISGEVAIAKLLISIRHKKMEEKAPENTAKLEFKNIESRIEWMSRPIFIAKFVDPQIVLNVTVCIHFHTVSILNKLFFDEWRYNRDAKDIVTESTCLINVAGSWKNLEMIITKMTVDDLTKIIKKLHAFFDEQIKNSRMMWVTELEQQRRDAQNRRISLTFEKDPTMTNTIQNLPQASSVSSFGSTISEAISTATSTVPVDHYLDRHWHRVLDLITNIQMSKAFFPLPGTSEGITLTGGTIEFEAKSISLACMNGEMSAPSWALFHMREACIDVRNTAKYTYLDEEHSVVGINMEQKFMFKLGSANLNQQSETHDSKAVVCRVQHGRHFMIRNNASIEMWLDSMIGDPLRHLNFFEGTKDSPKHSHNVLELFQFPALEAILTTIQNQGNEPASDPMENVKSSFVCEFHSAVCVQTDFNAQVGFLPDLLKSYTHSPSDGPLISEAKDSRVQRAKELNPLDPDEKRDPRKYECLRWIVNPKIRFIDRFKWNPPVIDDILRKLQIFDHRTTIPKVMQRGVLDRCDALLAALLEHVVIKLALKE</sequence>
<feature type="compositionally biased region" description="Polar residues" evidence="1">
    <location>
        <begin position="2390"/>
        <end position="2400"/>
    </location>
</feature>
<feature type="compositionally biased region" description="Polar residues" evidence="1">
    <location>
        <begin position="2688"/>
        <end position="2704"/>
    </location>
</feature>
<feature type="region of interest" description="Disordered" evidence="1">
    <location>
        <begin position="1718"/>
        <end position="1742"/>
    </location>
</feature>
<evidence type="ECO:0000313" key="3">
    <source>
        <dbReference type="Proteomes" id="UP000887577"/>
    </source>
</evidence>
<feature type="compositionally biased region" description="Low complexity" evidence="1">
    <location>
        <begin position="1727"/>
        <end position="1742"/>
    </location>
</feature>
<dbReference type="InterPro" id="IPR033616">
    <property type="entry name" value="BLTP1"/>
</dbReference>
<feature type="compositionally biased region" description="Polar residues" evidence="1">
    <location>
        <begin position="3075"/>
        <end position="3087"/>
    </location>
</feature>
<dbReference type="InterPro" id="IPR056741">
    <property type="entry name" value="BLTP1_M"/>
</dbReference>
<keyword evidence="3" id="KW-1185">Reference proteome</keyword>
<dbReference type="Proteomes" id="UP000887577">
    <property type="component" value="Unplaced"/>
</dbReference>
<dbReference type="WBParaSite" id="PSU_v2.g1697.t1">
    <property type="protein sequence ID" value="PSU_v2.g1697.t1"/>
    <property type="gene ID" value="PSU_v2.g1697"/>
</dbReference>
<name>A0A914YI24_9BILA</name>
<evidence type="ECO:0000313" key="4">
    <source>
        <dbReference type="WBParaSite" id="PSU_v2.g1697.t1"/>
    </source>
</evidence>
<evidence type="ECO:0000256" key="1">
    <source>
        <dbReference type="SAM" id="MobiDB-lite"/>
    </source>
</evidence>
<organism evidence="3 4">
    <name type="scientific">Panagrolaimus superbus</name>
    <dbReference type="NCBI Taxonomy" id="310955"/>
    <lineage>
        <taxon>Eukaryota</taxon>
        <taxon>Metazoa</taxon>
        <taxon>Ecdysozoa</taxon>
        <taxon>Nematoda</taxon>
        <taxon>Chromadorea</taxon>
        <taxon>Rhabditida</taxon>
        <taxon>Tylenchina</taxon>
        <taxon>Panagrolaimomorpha</taxon>
        <taxon>Panagrolaimoidea</taxon>
        <taxon>Panagrolaimidae</taxon>
        <taxon>Panagrolaimus</taxon>
    </lineage>
</organism>
<proteinExistence type="predicted"/>